<accession>A0A0U9HQW5</accession>
<name>A0A0U9HQW5_KLENI</name>
<dbReference type="EMBL" id="DF236998">
    <property type="protein sequence ID" value="GAQ80224.1"/>
    <property type="molecule type" value="Genomic_DNA"/>
</dbReference>
<feature type="transmembrane region" description="Helical" evidence="2">
    <location>
        <begin position="102"/>
        <end position="124"/>
    </location>
</feature>
<feature type="transmembrane region" description="Helical" evidence="2">
    <location>
        <begin position="217"/>
        <end position="239"/>
    </location>
</feature>
<dbReference type="AlphaFoldDB" id="A0A0U9HQW5"/>
<organism evidence="3 4">
    <name type="scientific">Klebsormidium nitens</name>
    <name type="common">Green alga</name>
    <name type="synonym">Ulothrix nitens</name>
    <dbReference type="NCBI Taxonomy" id="105231"/>
    <lineage>
        <taxon>Eukaryota</taxon>
        <taxon>Viridiplantae</taxon>
        <taxon>Streptophyta</taxon>
        <taxon>Klebsormidiophyceae</taxon>
        <taxon>Klebsormidiales</taxon>
        <taxon>Klebsormidiaceae</taxon>
        <taxon>Klebsormidium</taxon>
    </lineage>
</organism>
<feature type="compositionally biased region" description="Gly residues" evidence="1">
    <location>
        <begin position="353"/>
        <end position="363"/>
    </location>
</feature>
<protein>
    <submittedName>
        <fullName evidence="3">Uncharacterized protein</fullName>
    </submittedName>
</protein>
<dbReference type="Proteomes" id="UP000054558">
    <property type="component" value="Unassembled WGS sequence"/>
</dbReference>
<dbReference type="OMA" id="WWAVGEI"/>
<dbReference type="PANTHER" id="PTHR34116">
    <property type="entry name" value="PLASMINOGEN ACTIVATOR INHIBITOR"/>
    <property type="match status" value="1"/>
</dbReference>
<evidence type="ECO:0000313" key="3">
    <source>
        <dbReference type="EMBL" id="GAQ80224.1"/>
    </source>
</evidence>
<gene>
    <name evidence="3" type="ORF">KFL_000490140</name>
</gene>
<evidence type="ECO:0000313" key="4">
    <source>
        <dbReference type="Proteomes" id="UP000054558"/>
    </source>
</evidence>
<feature type="region of interest" description="Disordered" evidence="1">
    <location>
        <begin position="348"/>
        <end position="426"/>
    </location>
</feature>
<sequence length="426" mass="47199">MPGGLSAYDVDIFGYTTFVLSILLAAISALCIFYVLYFHRKIRQQRLLALHQFNTLWIVRITLIVYATTWGVSQLLRLPLLRRDGWLISTFPYELQRSLCRIYVVVAYGFAEPGFFLTALFLVLGSLRDDPSAPRQRWNYKVVAYTLLLTTPIVACQLVVILFNPLWQTSAEDKVFTGPGGGQTVSIAQSPDHIKIPPILTKCAEPDGNKPGTAACYFPLLGTVVLGAFAIIYLVFYVWTCLRMGSVIINKRLHNRLHFLMWTFLLGFPTHVLLLAFTVFSHPNEPLFESLLFASFFVLLCCFFIGEWILIVRPIHEGIIVAKSLDRTLRTLRAPDEGKGLVLVMSSERPGRGSTGGFLGSGRGPKTAKVAAGVTPPAGAPRGSKSYVQKTGYMKRGEERALEEGEGEGESPGDVSGKQPSQFSLI</sequence>
<dbReference type="OrthoDB" id="1869454at2759"/>
<keyword evidence="2" id="KW-0472">Membrane</keyword>
<keyword evidence="2" id="KW-1133">Transmembrane helix</keyword>
<feature type="transmembrane region" description="Helical" evidence="2">
    <location>
        <begin position="12"/>
        <end position="37"/>
    </location>
</feature>
<reference evidence="3 4" key="1">
    <citation type="journal article" date="2014" name="Nat. Commun.">
        <title>Klebsormidium flaccidum genome reveals primary factors for plant terrestrial adaptation.</title>
        <authorList>
            <person name="Hori K."/>
            <person name="Maruyama F."/>
            <person name="Fujisawa T."/>
            <person name="Togashi T."/>
            <person name="Yamamoto N."/>
            <person name="Seo M."/>
            <person name="Sato S."/>
            <person name="Yamada T."/>
            <person name="Mori H."/>
            <person name="Tajima N."/>
            <person name="Moriyama T."/>
            <person name="Ikeuchi M."/>
            <person name="Watanabe M."/>
            <person name="Wada H."/>
            <person name="Kobayashi K."/>
            <person name="Saito M."/>
            <person name="Masuda T."/>
            <person name="Sasaki-Sekimoto Y."/>
            <person name="Mashiguchi K."/>
            <person name="Awai K."/>
            <person name="Shimojima M."/>
            <person name="Masuda S."/>
            <person name="Iwai M."/>
            <person name="Nobusawa T."/>
            <person name="Narise T."/>
            <person name="Kondo S."/>
            <person name="Saito H."/>
            <person name="Sato R."/>
            <person name="Murakawa M."/>
            <person name="Ihara Y."/>
            <person name="Oshima-Yamada Y."/>
            <person name="Ohtaka K."/>
            <person name="Satoh M."/>
            <person name="Sonobe K."/>
            <person name="Ishii M."/>
            <person name="Ohtani R."/>
            <person name="Kanamori-Sato M."/>
            <person name="Honoki R."/>
            <person name="Miyazaki D."/>
            <person name="Mochizuki H."/>
            <person name="Umetsu J."/>
            <person name="Higashi K."/>
            <person name="Shibata D."/>
            <person name="Kamiya Y."/>
            <person name="Sato N."/>
            <person name="Nakamura Y."/>
            <person name="Tabata S."/>
            <person name="Ida S."/>
            <person name="Kurokawa K."/>
            <person name="Ohta H."/>
        </authorList>
    </citation>
    <scope>NUCLEOTIDE SEQUENCE [LARGE SCALE GENOMIC DNA]</scope>
    <source>
        <strain evidence="3 4">NIES-2285</strain>
    </source>
</reference>
<feature type="compositionally biased region" description="Low complexity" evidence="1">
    <location>
        <begin position="367"/>
        <end position="377"/>
    </location>
</feature>
<feature type="transmembrane region" description="Helical" evidence="2">
    <location>
        <begin position="145"/>
        <end position="167"/>
    </location>
</feature>
<evidence type="ECO:0000256" key="1">
    <source>
        <dbReference type="SAM" id="MobiDB-lite"/>
    </source>
</evidence>
<dbReference type="PANTHER" id="PTHR34116:SF2">
    <property type="entry name" value="THH1_TOM1_TOM3 DOMAIN-CONTAINING PROTEIN"/>
    <property type="match status" value="1"/>
</dbReference>
<keyword evidence="4" id="KW-1185">Reference proteome</keyword>
<feature type="transmembrane region" description="Helical" evidence="2">
    <location>
        <begin position="259"/>
        <end position="280"/>
    </location>
</feature>
<evidence type="ECO:0000256" key="2">
    <source>
        <dbReference type="SAM" id="Phobius"/>
    </source>
</evidence>
<feature type="transmembrane region" description="Helical" evidence="2">
    <location>
        <begin position="292"/>
        <end position="311"/>
    </location>
</feature>
<keyword evidence="2" id="KW-0812">Transmembrane</keyword>
<feature type="transmembrane region" description="Helical" evidence="2">
    <location>
        <begin position="57"/>
        <end position="76"/>
    </location>
</feature>
<proteinExistence type="predicted"/>